<gene>
    <name evidence="4" type="ORF">EDC19_0493</name>
</gene>
<evidence type="ECO:0000313" key="4">
    <source>
        <dbReference type="EMBL" id="TCK98076.1"/>
    </source>
</evidence>
<keyword evidence="2" id="KW-0902">Two-component regulatory system</keyword>
<dbReference type="Pfam" id="PF02518">
    <property type="entry name" value="HATPase_c"/>
    <property type="match status" value="1"/>
</dbReference>
<reference evidence="4 5" key="1">
    <citation type="submission" date="2019-03" db="EMBL/GenBank/DDBJ databases">
        <title>Genomic Encyclopedia of Type Strains, Phase IV (KMG-IV): sequencing the most valuable type-strain genomes for metagenomic binning, comparative biology and taxonomic classification.</title>
        <authorList>
            <person name="Goeker M."/>
        </authorList>
    </citation>
    <scope>NUCLEOTIDE SEQUENCE [LARGE SCALE GENOMIC DNA]</scope>
    <source>
        <strain evidence="4 5">DSM 24176</strain>
    </source>
</reference>
<keyword evidence="1 4" id="KW-0808">Transferase</keyword>
<evidence type="ECO:0000313" key="5">
    <source>
        <dbReference type="Proteomes" id="UP000294545"/>
    </source>
</evidence>
<keyword evidence="1 4" id="KW-0418">Kinase</keyword>
<dbReference type="Proteomes" id="UP000294545">
    <property type="component" value="Unassembled WGS sequence"/>
</dbReference>
<comment type="caution">
    <text evidence="4">The sequence shown here is derived from an EMBL/GenBank/DDBJ whole genome shotgun (WGS) entry which is preliminary data.</text>
</comment>
<protein>
    <submittedName>
        <fullName evidence="4">Histidine kinase/DNA gyrase B/HSP90-like ATPase</fullName>
    </submittedName>
</protein>
<proteinExistence type="predicted"/>
<evidence type="ECO:0000256" key="2">
    <source>
        <dbReference type="ARBA" id="ARBA00023012"/>
    </source>
</evidence>
<evidence type="ECO:0000259" key="3">
    <source>
        <dbReference type="PROSITE" id="PS50109"/>
    </source>
</evidence>
<sequence>MMKEISMHILDVVTNSIRGEANHIKIKIKENHLKDWMVIMIEDNGIGIDKEMLDDIKNPFVTSRTLRKVGLGIPFFNQTCISCNGQLNILSKKGKGTIVIGTMQLSHIDKPPLGNMVTTLTSLITSYKDINIEYYHQVNQNEFDISTLEIKEALGEDVVLNHPKVYIQLKKIIEENITNLYE</sequence>
<dbReference type="OrthoDB" id="9797586at2"/>
<dbReference type="Gene3D" id="3.30.565.10">
    <property type="entry name" value="Histidine kinase-like ATPase, C-terminal domain"/>
    <property type="match status" value="1"/>
</dbReference>
<dbReference type="GO" id="GO:0000160">
    <property type="term" value="P:phosphorelay signal transduction system"/>
    <property type="evidence" value="ECO:0007669"/>
    <property type="project" value="UniProtKB-KW"/>
</dbReference>
<feature type="domain" description="Histidine kinase" evidence="3">
    <location>
        <begin position="1"/>
        <end position="107"/>
    </location>
</feature>
<dbReference type="PROSITE" id="PS50109">
    <property type="entry name" value="HIS_KIN"/>
    <property type="match status" value="1"/>
</dbReference>
<dbReference type="EMBL" id="SMGQ01000011">
    <property type="protein sequence ID" value="TCK98076.1"/>
    <property type="molecule type" value="Genomic_DNA"/>
</dbReference>
<dbReference type="SUPFAM" id="SSF55874">
    <property type="entry name" value="ATPase domain of HSP90 chaperone/DNA topoisomerase II/histidine kinase"/>
    <property type="match status" value="1"/>
</dbReference>
<dbReference type="AlphaFoldDB" id="A0A4R1MXZ2"/>
<dbReference type="InterPro" id="IPR003594">
    <property type="entry name" value="HATPase_dom"/>
</dbReference>
<name>A0A4R1MXZ2_9FIRM</name>
<dbReference type="RefSeq" id="WP_132279991.1">
    <property type="nucleotide sequence ID" value="NZ_SMGQ01000011.1"/>
</dbReference>
<dbReference type="InterPro" id="IPR036890">
    <property type="entry name" value="HATPase_C_sf"/>
</dbReference>
<keyword evidence="5" id="KW-1185">Reference proteome</keyword>
<accession>A0A4R1MXZ2</accession>
<evidence type="ECO:0000256" key="1">
    <source>
        <dbReference type="ARBA" id="ARBA00022777"/>
    </source>
</evidence>
<organism evidence="4 5">
    <name type="scientific">Natranaerovirga hydrolytica</name>
    <dbReference type="NCBI Taxonomy" id="680378"/>
    <lineage>
        <taxon>Bacteria</taxon>
        <taxon>Bacillati</taxon>
        <taxon>Bacillota</taxon>
        <taxon>Clostridia</taxon>
        <taxon>Lachnospirales</taxon>
        <taxon>Natranaerovirgaceae</taxon>
        <taxon>Natranaerovirga</taxon>
    </lineage>
</organism>
<dbReference type="InterPro" id="IPR005467">
    <property type="entry name" value="His_kinase_dom"/>
</dbReference>
<dbReference type="GO" id="GO:0016301">
    <property type="term" value="F:kinase activity"/>
    <property type="evidence" value="ECO:0007669"/>
    <property type="project" value="UniProtKB-KW"/>
</dbReference>